<proteinExistence type="predicted"/>
<gene>
    <name evidence="2" type="ORF">GN299_13605</name>
</gene>
<sequence>MTINPEIFWSVLAALCVYGIGKHVMCVALGQLLGGRAKGAISHMAASSQKSGSAMEVSDRAI</sequence>
<feature type="transmembrane region" description="Helical" evidence="1">
    <location>
        <begin position="12"/>
        <end position="34"/>
    </location>
</feature>
<accession>A0A7V8EHF7</accession>
<keyword evidence="1" id="KW-1133">Transmembrane helix</keyword>
<dbReference type="AlphaFoldDB" id="A0A7V8EHF7"/>
<reference evidence="2 3" key="1">
    <citation type="submission" date="2019-12" db="EMBL/GenBank/DDBJ databases">
        <authorList>
            <person name="Woiski C."/>
        </authorList>
    </citation>
    <scope>NUCLEOTIDE SEQUENCE [LARGE SCALE GENOMIC DNA]</scope>
    <source>
        <strain evidence="2 3">BOE100</strain>
    </source>
</reference>
<dbReference type="Proteomes" id="UP000442695">
    <property type="component" value="Unassembled WGS sequence"/>
</dbReference>
<comment type="caution">
    <text evidence="2">The sequence shown here is derived from an EMBL/GenBank/DDBJ whole genome shotgun (WGS) entry which is preliminary data.</text>
</comment>
<evidence type="ECO:0000256" key="1">
    <source>
        <dbReference type="SAM" id="Phobius"/>
    </source>
</evidence>
<name>A0A7V8EHF7_PSEPU</name>
<dbReference type="RefSeq" id="WP_156859019.1">
    <property type="nucleotide sequence ID" value="NZ_WOWR01000015.1"/>
</dbReference>
<dbReference type="EMBL" id="WOWR01000015">
    <property type="protein sequence ID" value="KAF0254287.1"/>
    <property type="molecule type" value="Genomic_DNA"/>
</dbReference>
<protein>
    <submittedName>
        <fullName evidence="2">Uncharacterized protein</fullName>
    </submittedName>
</protein>
<keyword evidence="1" id="KW-0472">Membrane</keyword>
<organism evidence="2 3">
    <name type="scientific">Pseudomonas putida</name>
    <name type="common">Arthrobacter siderocapsulatus</name>
    <dbReference type="NCBI Taxonomy" id="303"/>
    <lineage>
        <taxon>Bacteria</taxon>
        <taxon>Pseudomonadati</taxon>
        <taxon>Pseudomonadota</taxon>
        <taxon>Gammaproteobacteria</taxon>
        <taxon>Pseudomonadales</taxon>
        <taxon>Pseudomonadaceae</taxon>
        <taxon>Pseudomonas</taxon>
    </lineage>
</organism>
<keyword evidence="1" id="KW-0812">Transmembrane</keyword>
<evidence type="ECO:0000313" key="3">
    <source>
        <dbReference type="Proteomes" id="UP000442695"/>
    </source>
</evidence>
<evidence type="ECO:0000313" key="2">
    <source>
        <dbReference type="EMBL" id="KAF0254287.1"/>
    </source>
</evidence>